<dbReference type="RefSeq" id="WP_163569903.1">
    <property type="nucleotide sequence ID" value="NZ_BAAANY010000001.1"/>
</dbReference>
<dbReference type="Gene3D" id="3.40.50.1820">
    <property type="entry name" value="alpha/beta hydrolase"/>
    <property type="match status" value="1"/>
</dbReference>
<protein>
    <submittedName>
        <fullName evidence="2">Alpha/beta hydrolase</fullName>
    </submittedName>
</protein>
<dbReference type="InterPro" id="IPR000073">
    <property type="entry name" value="AB_hydrolase_1"/>
</dbReference>
<reference evidence="3" key="1">
    <citation type="journal article" date="2019" name="Int. J. Syst. Evol. Microbiol.">
        <title>The Global Catalogue of Microorganisms (GCM) 10K type strain sequencing project: providing services to taxonomists for standard genome sequencing and annotation.</title>
        <authorList>
            <consortium name="The Broad Institute Genomics Platform"/>
            <consortium name="The Broad Institute Genome Sequencing Center for Infectious Disease"/>
            <person name="Wu L."/>
            <person name="Ma J."/>
        </authorList>
    </citation>
    <scope>NUCLEOTIDE SEQUENCE [LARGE SCALE GENOMIC DNA]</scope>
    <source>
        <strain evidence="3">JCM 14718</strain>
    </source>
</reference>
<comment type="caution">
    <text evidence="2">The sequence shown here is derived from an EMBL/GenBank/DDBJ whole genome shotgun (WGS) entry which is preliminary data.</text>
</comment>
<evidence type="ECO:0000259" key="1">
    <source>
        <dbReference type="Pfam" id="PF12697"/>
    </source>
</evidence>
<keyword evidence="2" id="KW-0378">Hydrolase</keyword>
<dbReference type="EMBL" id="BAAANY010000001">
    <property type="protein sequence ID" value="GAA1656409.1"/>
    <property type="molecule type" value="Genomic_DNA"/>
</dbReference>
<dbReference type="PANTHER" id="PTHR43433">
    <property type="entry name" value="HYDROLASE, ALPHA/BETA FOLD FAMILY PROTEIN"/>
    <property type="match status" value="1"/>
</dbReference>
<keyword evidence="3" id="KW-1185">Reference proteome</keyword>
<dbReference type="SUPFAM" id="SSF53474">
    <property type="entry name" value="alpha/beta-Hydrolases"/>
    <property type="match status" value="1"/>
</dbReference>
<name>A0ABP4RLC2_9ACTN</name>
<gene>
    <name evidence="2" type="ORF">GCM10009765_02270</name>
</gene>
<feature type="domain" description="AB hydrolase-1" evidence="1">
    <location>
        <begin position="23"/>
        <end position="221"/>
    </location>
</feature>
<dbReference type="InterPro" id="IPR050471">
    <property type="entry name" value="AB_hydrolase"/>
</dbReference>
<evidence type="ECO:0000313" key="3">
    <source>
        <dbReference type="Proteomes" id="UP001500618"/>
    </source>
</evidence>
<dbReference type="PANTHER" id="PTHR43433:SF5">
    <property type="entry name" value="AB HYDROLASE-1 DOMAIN-CONTAINING PROTEIN"/>
    <property type="match status" value="1"/>
</dbReference>
<sequence>MDTTTSTDGTVIGYDRLGDGPPVVLVHPALGHRAFNPEMGRLAELLSATFTVFNYDRRGRGDSGDNAGPVGYDVQREIDDLAAMLTVAGGSAAVYGMSSGAALVLEAANRGLPITKLALYEPPFVIDDSRTPVPPGYLDDMVKLVVAGRRGEAAEHFFVKGVGVPAEAIPYMRADPTWAEYEKVAPTLIYDSAILEGTMIGHPLSPERTAAAKMPALILVGSQVEDWAHTSTKWLADTLEQGSLTTLDGEFHQASAESLAVAVGDFFTA</sequence>
<organism evidence="2 3">
    <name type="scientific">Fodinicola feengrottensis</name>
    <dbReference type="NCBI Taxonomy" id="435914"/>
    <lineage>
        <taxon>Bacteria</taxon>
        <taxon>Bacillati</taxon>
        <taxon>Actinomycetota</taxon>
        <taxon>Actinomycetes</taxon>
        <taxon>Mycobacteriales</taxon>
        <taxon>Fodinicola</taxon>
    </lineage>
</organism>
<evidence type="ECO:0000313" key="2">
    <source>
        <dbReference type="EMBL" id="GAA1656409.1"/>
    </source>
</evidence>
<dbReference type="GO" id="GO:0016787">
    <property type="term" value="F:hydrolase activity"/>
    <property type="evidence" value="ECO:0007669"/>
    <property type="project" value="UniProtKB-KW"/>
</dbReference>
<proteinExistence type="predicted"/>
<accession>A0ABP4RLC2</accession>
<dbReference type="Proteomes" id="UP001500618">
    <property type="component" value="Unassembled WGS sequence"/>
</dbReference>
<dbReference type="InterPro" id="IPR029058">
    <property type="entry name" value="AB_hydrolase_fold"/>
</dbReference>
<dbReference type="Pfam" id="PF12697">
    <property type="entry name" value="Abhydrolase_6"/>
    <property type="match status" value="1"/>
</dbReference>